<evidence type="ECO:0000313" key="1">
    <source>
        <dbReference type="EMBL" id="EKJ89889.1"/>
    </source>
</evidence>
<gene>
    <name evidence="1" type="ORF">HMPREF1057_03430</name>
</gene>
<proteinExistence type="predicted"/>
<dbReference type="HOGENOM" id="CLU_025489_0_0_10"/>
<dbReference type="GO" id="GO:0003676">
    <property type="term" value="F:nucleic acid binding"/>
    <property type="evidence" value="ECO:0007669"/>
    <property type="project" value="InterPro"/>
</dbReference>
<protein>
    <recommendedName>
        <fullName evidence="3">Integrase catalytic domain-containing protein</fullName>
    </recommendedName>
</protein>
<dbReference type="InterPro" id="IPR036397">
    <property type="entry name" value="RNaseH_sf"/>
</dbReference>
<reference evidence="1 2" key="1">
    <citation type="submission" date="2012-02" db="EMBL/GenBank/DDBJ databases">
        <title>The Genome Sequence of Bacteroides finegoldii CL09T03C10.</title>
        <authorList>
            <consortium name="The Broad Institute Genome Sequencing Platform"/>
            <person name="Earl A."/>
            <person name="Ward D."/>
            <person name="Feldgarden M."/>
            <person name="Gevers D."/>
            <person name="Zitomersky N.L."/>
            <person name="Coyne M.J."/>
            <person name="Comstock L.E."/>
            <person name="Young S.K."/>
            <person name="Zeng Q."/>
            <person name="Gargeya S."/>
            <person name="Fitzgerald M."/>
            <person name="Haas B."/>
            <person name="Abouelleil A."/>
            <person name="Alvarado L."/>
            <person name="Arachchi H.M."/>
            <person name="Berlin A."/>
            <person name="Chapman S.B."/>
            <person name="Gearin G."/>
            <person name="Goldberg J."/>
            <person name="Griggs A."/>
            <person name="Gujja S."/>
            <person name="Hansen M."/>
            <person name="Heiman D."/>
            <person name="Howarth C."/>
            <person name="Larimer J."/>
            <person name="Lui A."/>
            <person name="MacDonald P.J.P."/>
            <person name="McCowen C."/>
            <person name="Montmayeur A."/>
            <person name="Murphy C."/>
            <person name="Neiman D."/>
            <person name="Pearson M."/>
            <person name="Priest M."/>
            <person name="Roberts A."/>
            <person name="Saif S."/>
            <person name="Shea T."/>
            <person name="Sisk P."/>
            <person name="Stolte C."/>
            <person name="Sykes S."/>
            <person name="Wortman J."/>
            <person name="Nusbaum C."/>
            <person name="Birren B."/>
        </authorList>
    </citation>
    <scope>NUCLEOTIDE SEQUENCE [LARGE SCALE GENOMIC DNA]</scope>
    <source>
        <strain evidence="1 2">CL09T03C10</strain>
    </source>
</reference>
<name>K5CAH5_9BACE</name>
<dbReference type="Gene3D" id="3.30.420.10">
    <property type="entry name" value="Ribonuclease H-like superfamily/Ribonuclease H"/>
    <property type="match status" value="1"/>
</dbReference>
<accession>K5CAH5</accession>
<dbReference type="EMBL" id="AGXW01000012">
    <property type="protein sequence ID" value="EKJ89889.1"/>
    <property type="molecule type" value="Genomic_DNA"/>
</dbReference>
<organism evidence="1 2">
    <name type="scientific">Bacteroides finegoldii CL09T03C10</name>
    <dbReference type="NCBI Taxonomy" id="997888"/>
    <lineage>
        <taxon>Bacteria</taxon>
        <taxon>Pseudomonadati</taxon>
        <taxon>Bacteroidota</taxon>
        <taxon>Bacteroidia</taxon>
        <taxon>Bacteroidales</taxon>
        <taxon>Bacteroidaceae</taxon>
        <taxon>Bacteroides</taxon>
    </lineage>
</organism>
<comment type="caution">
    <text evidence="1">The sequence shown here is derived from an EMBL/GenBank/DDBJ whole genome shotgun (WGS) entry which is preliminary data.</text>
</comment>
<dbReference type="Proteomes" id="UP000007995">
    <property type="component" value="Unassembled WGS sequence"/>
</dbReference>
<evidence type="ECO:0000313" key="2">
    <source>
        <dbReference type="Proteomes" id="UP000007995"/>
    </source>
</evidence>
<sequence length="760" mass="87546">MFSMGSGRKIWKQLQFRGSAGTCTNNNVNIMAEIFNNRICVFANELIIFNPKTQVGSEDGFIPEGTYYSMARNGQLIVLRRGIPGCPALVDFETMRKDVKKEYIVRKGDPRAEIAAKTQKSILEDAIVYSNAAYEFFSVKYRYDGDKKLPPAKIDEYTLNVRIMNALLSLRDGRKANSIGGGSTRINVWEKLCKLSNDLLTLKDPNGRDIFPHNLPKNWKALKRKCEQYEAARRISEEEGYRSVIHKSYGNKYAAVVMNEDAKAVMHKLISMHNNLNNVQIMEEYNKVASLMDWKPIDSPTTVENWRQKFALTTMAGNKGDKALKNTRMKQIHREAPTQALTYWTLDGWDAELFYQKKTPKTVKKNGEEKRYMYTTYTNRKTMVVVLDACEKYPVGYAIGDHESPALIREALRSAIQHTKELFGERYKPLQLQSDNYQKKVMVPFYEAMTKYYTPAALGNAKSKIVEPYFKRLNVEYCQKQANWSGFGITADKDNQPNLEVLNQNHKFIPDEATVIAQLEAIIAQERAKKIDAYRTAWERTEEARKMPFGIEEYLMLMGETTGRTNKITGSGLFIEFMGERICFDSFDLSLRDHYNEDWIVRFDPDDMSQVLVSNAKRLKSGRVDKEIGTLQYVLQRDIKVPMALADQKPEHFEYRTRVDRFNNEMAEKVKEKAKDVDRRITTICQRIPEIAAGTVLDRYLITDSLGQHKDVRSKMRDDATDADFMEVTQHITRQSVAMASTGTDDEDYDYNPLDMNFSR</sequence>
<dbReference type="AlphaFoldDB" id="K5CAH5"/>
<evidence type="ECO:0008006" key="3">
    <source>
        <dbReference type="Google" id="ProtNLM"/>
    </source>
</evidence>